<name>A0A4S2H623_9PROT</name>
<keyword evidence="3" id="KW-0648">Protein biosynthesis</keyword>
<proteinExistence type="predicted"/>
<evidence type="ECO:0000256" key="2">
    <source>
        <dbReference type="ARBA" id="ARBA00022840"/>
    </source>
</evidence>
<reference evidence="6 7" key="1">
    <citation type="journal article" date="2013" name="Int. J. Syst. Evol. Microbiol.">
        <title>Marinicauda pacifica gen. nov., sp. nov., a prosthecate alphaproteobacterium of the family Hyphomonadaceae isolated from deep seawater.</title>
        <authorList>
            <person name="Zhang X.Y."/>
            <person name="Li G.W."/>
            <person name="Wang C.S."/>
            <person name="Zhang Y.J."/>
            <person name="Xu X.W."/>
            <person name="Li H."/>
            <person name="Liu A."/>
            <person name="Liu C."/>
            <person name="Xie B.B."/>
            <person name="Qin Q.L."/>
            <person name="Xu Z."/>
            <person name="Chen X.L."/>
            <person name="Zhou B.C."/>
            <person name="Zhang Y.Z."/>
        </authorList>
    </citation>
    <scope>NUCLEOTIDE SEQUENCE [LARGE SCALE GENOMIC DNA]</scope>
    <source>
        <strain evidence="6 7">P-1 km-3</strain>
    </source>
</reference>
<comment type="caution">
    <text evidence="6">The sequence shown here is derived from an EMBL/GenBank/DDBJ whole genome shotgun (WGS) entry which is preliminary data.</text>
</comment>
<evidence type="ECO:0000259" key="5">
    <source>
        <dbReference type="Pfam" id="PF03129"/>
    </source>
</evidence>
<keyword evidence="2" id="KW-0547">Nucleotide-binding</keyword>
<dbReference type="InterPro" id="IPR047246">
    <property type="entry name" value="ThrRS_anticodon"/>
</dbReference>
<dbReference type="Proteomes" id="UP000305451">
    <property type="component" value="Unassembled WGS sequence"/>
</dbReference>
<keyword evidence="2" id="KW-0067">ATP-binding</keyword>
<organism evidence="6 7">
    <name type="scientific">Marinicauda pacifica</name>
    <dbReference type="NCBI Taxonomy" id="1133559"/>
    <lineage>
        <taxon>Bacteria</taxon>
        <taxon>Pseudomonadati</taxon>
        <taxon>Pseudomonadota</taxon>
        <taxon>Alphaproteobacteria</taxon>
        <taxon>Maricaulales</taxon>
        <taxon>Maricaulaceae</taxon>
        <taxon>Marinicauda</taxon>
    </lineage>
</organism>
<gene>
    <name evidence="6" type="ORF">E5162_14275</name>
</gene>
<sequence>IADRHEDYARKVRDQLFSAPEDTVNGGIRVEADLAAERMQKKIRNAQTRQIPYMMVVGDAEAEAGTVALRHRDHGDLGSIPVEALIERIATAVRTRADAPKPDAA</sequence>
<evidence type="ECO:0000256" key="3">
    <source>
        <dbReference type="ARBA" id="ARBA00022917"/>
    </source>
</evidence>
<evidence type="ECO:0000313" key="6">
    <source>
        <dbReference type="EMBL" id="TGY91217.1"/>
    </source>
</evidence>
<feature type="domain" description="Anticodon-binding" evidence="5">
    <location>
        <begin position="3"/>
        <end position="90"/>
    </location>
</feature>
<feature type="non-terminal residue" evidence="6">
    <location>
        <position position="1"/>
    </location>
</feature>
<dbReference type="PANTHER" id="PTHR11451:SF44">
    <property type="entry name" value="THREONINE--TRNA LIGASE, CHLOROPLASTIC_MITOCHONDRIAL 2"/>
    <property type="match status" value="1"/>
</dbReference>
<dbReference type="EMBL" id="SRXV01000032">
    <property type="protein sequence ID" value="TGY91217.1"/>
    <property type="molecule type" value="Genomic_DNA"/>
</dbReference>
<dbReference type="Pfam" id="PF03129">
    <property type="entry name" value="HGTP_anticodon"/>
    <property type="match status" value="1"/>
</dbReference>
<dbReference type="SUPFAM" id="SSF52954">
    <property type="entry name" value="Class II aaRS ABD-related"/>
    <property type="match status" value="1"/>
</dbReference>
<dbReference type="GO" id="GO:0005524">
    <property type="term" value="F:ATP binding"/>
    <property type="evidence" value="ECO:0007669"/>
    <property type="project" value="UniProtKB-KW"/>
</dbReference>
<dbReference type="PANTHER" id="PTHR11451">
    <property type="entry name" value="THREONINE-TRNA LIGASE"/>
    <property type="match status" value="1"/>
</dbReference>
<keyword evidence="4" id="KW-0030">Aminoacyl-tRNA synthetase</keyword>
<dbReference type="Gene3D" id="3.40.50.800">
    <property type="entry name" value="Anticodon-binding domain"/>
    <property type="match status" value="1"/>
</dbReference>
<evidence type="ECO:0000256" key="1">
    <source>
        <dbReference type="ARBA" id="ARBA00022598"/>
    </source>
</evidence>
<dbReference type="GO" id="GO:0004829">
    <property type="term" value="F:threonine-tRNA ligase activity"/>
    <property type="evidence" value="ECO:0007669"/>
    <property type="project" value="TreeGrafter"/>
</dbReference>
<keyword evidence="7" id="KW-1185">Reference proteome</keyword>
<dbReference type="RefSeq" id="WP_241973584.1">
    <property type="nucleotide sequence ID" value="NZ_SRXV01000032.1"/>
</dbReference>
<dbReference type="AlphaFoldDB" id="A0A4S2H623"/>
<keyword evidence="1 6" id="KW-0436">Ligase</keyword>
<dbReference type="InterPro" id="IPR036621">
    <property type="entry name" value="Anticodon-bd_dom_sf"/>
</dbReference>
<dbReference type="GO" id="GO:0006435">
    <property type="term" value="P:threonyl-tRNA aminoacylation"/>
    <property type="evidence" value="ECO:0007669"/>
    <property type="project" value="TreeGrafter"/>
</dbReference>
<accession>A0A4S2H623</accession>
<evidence type="ECO:0000256" key="4">
    <source>
        <dbReference type="ARBA" id="ARBA00023146"/>
    </source>
</evidence>
<protein>
    <submittedName>
        <fullName evidence="6">Threonine--tRNA ligase</fullName>
    </submittedName>
</protein>
<evidence type="ECO:0000313" key="7">
    <source>
        <dbReference type="Proteomes" id="UP000305451"/>
    </source>
</evidence>
<dbReference type="CDD" id="cd00860">
    <property type="entry name" value="ThrRS_anticodon"/>
    <property type="match status" value="1"/>
</dbReference>
<dbReference type="InterPro" id="IPR004154">
    <property type="entry name" value="Anticodon-bd"/>
</dbReference>